<proteinExistence type="predicted"/>
<dbReference type="STRING" id="1237149.C900_01673"/>
<feature type="chain" id="PRO_5003994064" evidence="2">
    <location>
        <begin position="19"/>
        <end position="46"/>
    </location>
</feature>
<evidence type="ECO:0000256" key="2">
    <source>
        <dbReference type="SAM" id="SignalP"/>
    </source>
</evidence>
<comment type="caution">
    <text evidence="3">The sequence shown here is derived from an EMBL/GenBank/DDBJ whole genome shotgun (WGS) entry which is preliminary data.</text>
</comment>
<dbReference type="AlphaFoldDB" id="L8JTS4"/>
<sequence>MKTKLLLFISIISLSALFSSCSEEEIKPESNTTKTAGGGVSESDGF</sequence>
<keyword evidence="4" id="KW-1185">Reference proteome</keyword>
<feature type="signal peptide" evidence="2">
    <location>
        <begin position="1"/>
        <end position="18"/>
    </location>
</feature>
<dbReference type="Proteomes" id="UP000011135">
    <property type="component" value="Unassembled WGS sequence"/>
</dbReference>
<organism evidence="3 4">
    <name type="scientific">Fulvivirga imtechensis AK7</name>
    <dbReference type="NCBI Taxonomy" id="1237149"/>
    <lineage>
        <taxon>Bacteria</taxon>
        <taxon>Pseudomonadati</taxon>
        <taxon>Bacteroidota</taxon>
        <taxon>Cytophagia</taxon>
        <taxon>Cytophagales</taxon>
        <taxon>Fulvivirgaceae</taxon>
        <taxon>Fulvivirga</taxon>
    </lineage>
</organism>
<evidence type="ECO:0000313" key="3">
    <source>
        <dbReference type="EMBL" id="ELR72391.1"/>
    </source>
</evidence>
<evidence type="ECO:0000256" key="1">
    <source>
        <dbReference type="SAM" id="MobiDB-lite"/>
    </source>
</evidence>
<gene>
    <name evidence="3" type="ORF">C900_01673</name>
</gene>
<accession>L8JTS4</accession>
<keyword evidence="2" id="KW-0732">Signal</keyword>
<name>L8JTS4_9BACT</name>
<protein>
    <submittedName>
        <fullName evidence="3">Uncharacterized protein</fullName>
    </submittedName>
</protein>
<reference evidence="3 4" key="1">
    <citation type="submission" date="2012-12" db="EMBL/GenBank/DDBJ databases">
        <title>Genome assembly of Fulvivirga imtechensis AK7.</title>
        <authorList>
            <person name="Nupur N."/>
            <person name="Khatri I."/>
            <person name="Kumar R."/>
            <person name="Subramanian S."/>
            <person name="Pinnaka A."/>
        </authorList>
    </citation>
    <scope>NUCLEOTIDE SEQUENCE [LARGE SCALE GENOMIC DNA]</scope>
    <source>
        <strain evidence="3 4">AK7</strain>
    </source>
</reference>
<evidence type="ECO:0000313" key="4">
    <source>
        <dbReference type="Proteomes" id="UP000011135"/>
    </source>
</evidence>
<dbReference type="RefSeq" id="WP_009579108.1">
    <property type="nucleotide sequence ID" value="NZ_AMZN01000024.1"/>
</dbReference>
<feature type="region of interest" description="Disordered" evidence="1">
    <location>
        <begin position="23"/>
        <end position="46"/>
    </location>
</feature>
<dbReference type="EMBL" id="AMZN01000024">
    <property type="protein sequence ID" value="ELR72391.1"/>
    <property type="molecule type" value="Genomic_DNA"/>
</dbReference>
<dbReference type="PROSITE" id="PS51257">
    <property type="entry name" value="PROKAR_LIPOPROTEIN"/>
    <property type="match status" value="1"/>
</dbReference>